<feature type="domain" description="ATPase AAA-type core" evidence="1">
    <location>
        <begin position="719"/>
        <end position="790"/>
    </location>
</feature>
<dbReference type="InterPro" id="IPR054798">
    <property type="entry name" value="Spaf_1101-like"/>
</dbReference>
<dbReference type="PANTHER" id="PTHR32182">
    <property type="entry name" value="DNA REPLICATION AND REPAIR PROTEIN RECF"/>
    <property type="match status" value="1"/>
</dbReference>
<organism evidence="2 3">
    <name type="scientific">Paenibacillus baimaensis</name>
    <dbReference type="NCBI Taxonomy" id="2982185"/>
    <lineage>
        <taxon>Bacteria</taxon>
        <taxon>Bacillati</taxon>
        <taxon>Bacillota</taxon>
        <taxon>Bacilli</taxon>
        <taxon>Bacillales</taxon>
        <taxon>Paenibacillaceae</taxon>
        <taxon>Paenibacillus</taxon>
    </lineage>
</organism>
<dbReference type="InterPro" id="IPR003959">
    <property type="entry name" value="ATPase_AAA_core"/>
</dbReference>
<evidence type="ECO:0000313" key="3">
    <source>
        <dbReference type="Proteomes" id="UP001652445"/>
    </source>
</evidence>
<evidence type="ECO:0000313" key="2">
    <source>
        <dbReference type="EMBL" id="MCU6791910.1"/>
    </source>
</evidence>
<dbReference type="Pfam" id="PF13304">
    <property type="entry name" value="AAA_21"/>
    <property type="match status" value="1"/>
</dbReference>
<dbReference type="SUPFAM" id="SSF89550">
    <property type="entry name" value="PHP domain-like"/>
    <property type="match status" value="1"/>
</dbReference>
<proteinExistence type="predicted"/>
<dbReference type="InterPro" id="IPR027417">
    <property type="entry name" value="P-loop_NTPase"/>
</dbReference>
<dbReference type="Proteomes" id="UP001652445">
    <property type="component" value="Unassembled WGS sequence"/>
</dbReference>
<keyword evidence="3" id="KW-1185">Reference proteome</keyword>
<dbReference type="PANTHER" id="PTHR32182:SF22">
    <property type="entry name" value="ATP-DEPENDENT ENDONUCLEASE, OLD FAMILY-RELATED"/>
    <property type="match status" value="1"/>
</dbReference>
<dbReference type="RefSeq" id="WP_262683334.1">
    <property type="nucleotide sequence ID" value="NZ_JAOQIO010000016.1"/>
</dbReference>
<dbReference type="SUPFAM" id="SSF52540">
    <property type="entry name" value="P-loop containing nucleoside triphosphate hydrolases"/>
    <property type="match status" value="1"/>
</dbReference>
<dbReference type="Gene3D" id="3.40.50.300">
    <property type="entry name" value="P-loop containing nucleotide triphosphate hydrolases"/>
    <property type="match status" value="1"/>
</dbReference>
<accession>A0ABT2UBA2</accession>
<dbReference type="InterPro" id="IPR016195">
    <property type="entry name" value="Pol/histidinol_Pase-like"/>
</dbReference>
<dbReference type="NCBIfam" id="NF045781">
    <property type="entry name" value="Spaf1101_AAA_ATP"/>
    <property type="match status" value="1"/>
</dbReference>
<dbReference type="EMBL" id="JAOQIO010000016">
    <property type="protein sequence ID" value="MCU6791910.1"/>
    <property type="molecule type" value="Genomic_DNA"/>
</dbReference>
<reference evidence="2 3" key="1">
    <citation type="submission" date="2022-09" db="EMBL/GenBank/DDBJ databases">
        <authorList>
            <person name="Han X.L."/>
            <person name="Wang Q."/>
            <person name="Lu T."/>
        </authorList>
    </citation>
    <scope>NUCLEOTIDE SEQUENCE [LARGE SCALE GENOMIC DNA]</scope>
    <source>
        <strain evidence="2 3">WQ 127069</strain>
    </source>
</reference>
<comment type="caution">
    <text evidence="2">The sequence shown here is derived from an EMBL/GenBank/DDBJ whole genome shotgun (WGS) entry which is preliminary data.</text>
</comment>
<gene>
    <name evidence="2" type="ORF">OB236_07205</name>
</gene>
<name>A0ABT2UBA2_9BACL</name>
<protein>
    <recommendedName>
        <fullName evidence="1">ATPase AAA-type core domain-containing protein</fullName>
    </recommendedName>
</protein>
<evidence type="ECO:0000259" key="1">
    <source>
        <dbReference type="Pfam" id="PF13304"/>
    </source>
</evidence>
<sequence>MNGSILSKYYRQITQETRRIGDLKKCEFHIHTPVSHDYQLIEGSLYKRLAEEEVINYAWEINYFNNEQREHMLNHVEAGLFKSEVYLKNLASTPYESFKEYLAYKLIAHSLYIKNIEVAIISDHNTILGYHKLNAAISEYFIERYKGKEEKRKCIHLMLGVEITCSEQIHLIGLFDSNMHRQVQKLIDDNIISAESGTYETCLSMLMKIKEIGGMGYIAHINSTEIRTTGLYKQTLFGHPDLNIIGLTNKETYQRELSKLRSFNVSNPDEKFCFVYEGDAHTLNQIGVKNTWIKLSDISFSSLKKAFLNHKFCVFIDKPIITDKYIKGLLIEPGQNGYLQGRDQTNFAIEFSHDLNCVIGGRGTGKSTLLTTMEVIFTLEVDSDEKLRFICRNKMICIIFYYQNKEFFLRFIPQTDKANPFSTGVHFYSEKAFIEYRPNSGKIVLGHHWNELYEVSQTEANNLKFEIIEEEEKLTILRAFYRKSYSINHIVNEINHGKIGYFIREAIFNGLPFEAKNNFLRTIQTINKQQLRSFLRKELPFLNDRIEARKSDVIQKLKEFNFLYERHLQIIYSPNQKKVSYFIDPLTEGFKRESYFPAIKFTWGDAERFIEAAVQKLGYLELLILLLNDNFREIEKNLSISKFVSNSGISFKDINEGREPVNTSNVHNIYKMIKNKLTEDRTSLEISFGRFLEITDDFSLVFNVNSKELVGSTETNMKEISQLSLGQKVVAILTFLFEYGKFSHDNTPLIIDQPEDNLDNQYIYKNLVKSLRLIKNSRQVIIVTHSSTIVTNADAEQVIVLESDNNKGWVEKSGYPSNAVIMKHIINYLEGGEPSFKHKMDMYGAILNR</sequence>
<dbReference type="Gene3D" id="3.20.20.140">
    <property type="entry name" value="Metal-dependent hydrolases"/>
    <property type="match status" value="1"/>
</dbReference>